<feature type="active site" description="Proton donor" evidence="4">
    <location>
        <position position="168"/>
    </location>
</feature>
<sequence>MNYNNPVIRGFYPDPSICKVCDDYYLVTSSFEYLPGVPLFTSKNLVDWEQMGYCLTRDSQIDLHGTFCSGGIYAPTIRYYDGMFYMITTNISKGNFIVYTNDLKKGFSNPIWIDIKGIDPSLYFEDGKYYIQASCMTFIHQAEIDIKTGALLSEPKIISEGCGHRDVEAPHIYKINGWYYLMCAEGGTRDGHMVTVQRSRFLYGPYEKSPNTPMVSNKDKSKEKLQAVGHADLIQDNSGNWWIVALATRPYKHRHHLGRETILVPVIWTKDGWPMVENSYVPSEITCEGIGITKQKEESFFDDFDQNGMRADYNTIRDFIINQYSLKDKAGYLTLRGNGEDLNTLSSPVFLGVRQKEYICRFEVKLLTELEEGGTAGLAVLIDNHHHMEIGLRNSQGILELYTKRTVDDIVIITKAFDYLEEKIIIGIEADELHYKFYYISEKNEKIIINEAMVKHMSVEMSDSPFTGVFGGMFIENRGTAYFDWFKYEESPKP</sequence>
<keyword evidence="9" id="KW-1185">Reference proteome</keyword>
<dbReference type="InterPro" id="IPR041542">
    <property type="entry name" value="GH43_C2"/>
</dbReference>
<evidence type="ECO:0000256" key="5">
    <source>
        <dbReference type="PIRSR" id="PIRSR606710-2"/>
    </source>
</evidence>
<dbReference type="AlphaFoldDB" id="A0A1M7Y185"/>
<feature type="active site" description="Proton acceptor" evidence="4">
    <location>
        <position position="14"/>
    </location>
</feature>
<dbReference type="InterPro" id="IPR006710">
    <property type="entry name" value="Glyco_hydro_43"/>
</dbReference>
<dbReference type="InterPro" id="IPR051795">
    <property type="entry name" value="Glycosyl_Hydrlase_43"/>
</dbReference>
<keyword evidence="2 6" id="KW-0378">Hydrolase</keyword>
<dbReference type="PANTHER" id="PTHR42812">
    <property type="entry name" value="BETA-XYLOSIDASE"/>
    <property type="match status" value="1"/>
</dbReference>
<dbReference type="CDD" id="cd18617">
    <property type="entry name" value="GH43_XynB-like"/>
    <property type="match status" value="1"/>
</dbReference>
<dbReference type="Pfam" id="PF17851">
    <property type="entry name" value="GH43_C2"/>
    <property type="match status" value="1"/>
</dbReference>
<evidence type="ECO:0000256" key="4">
    <source>
        <dbReference type="PIRSR" id="PIRSR606710-1"/>
    </source>
</evidence>
<name>A0A1M7Y185_9FIRM</name>
<dbReference type="GO" id="GO:0004553">
    <property type="term" value="F:hydrolase activity, hydrolyzing O-glycosyl compounds"/>
    <property type="evidence" value="ECO:0007669"/>
    <property type="project" value="InterPro"/>
</dbReference>
<dbReference type="RefSeq" id="WP_073587552.1">
    <property type="nucleotide sequence ID" value="NZ_FRFD01000003.1"/>
</dbReference>
<feature type="site" description="Important for catalytic activity, responsible for pKa modulation of the active site Glu and correct orientation of both the proton donor and substrate" evidence="5">
    <location>
        <position position="119"/>
    </location>
</feature>
<gene>
    <name evidence="8" type="ORF">SAMN02745217_00903</name>
</gene>
<accession>A0A1M7Y185</accession>
<dbReference type="Gene3D" id="2.115.10.20">
    <property type="entry name" value="Glycosyl hydrolase domain, family 43"/>
    <property type="match status" value="1"/>
</dbReference>
<protein>
    <submittedName>
        <fullName evidence="8">Alpha-N-arabinofuranosidase</fullName>
    </submittedName>
</protein>
<comment type="similarity">
    <text evidence="1 6">Belongs to the glycosyl hydrolase 43 family.</text>
</comment>
<dbReference type="Proteomes" id="UP000184612">
    <property type="component" value="Unassembled WGS sequence"/>
</dbReference>
<dbReference type="EMBL" id="FRFD01000003">
    <property type="protein sequence ID" value="SHO45266.1"/>
    <property type="molecule type" value="Genomic_DNA"/>
</dbReference>
<proteinExistence type="inferred from homology"/>
<feature type="domain" description="Beta-xylosidase C-terminal Concanavalin A-like" evidence="7">
    <location>
        <begin position="302"/>
        <end position="489"/>
    </location>
</feature>
<reference evidence="8 9" key="1">
    <citation type="submission" date="2016-12" db="EMBL/GenBank/DDBJ databases">
        <authorList>
            <person name="Song W.-J."/>
            <person name="Kurnit D.M."/>
        </authorList>
    </citation>
    <scope>NUCLEOTIDE SEQUENCE [LARGE SCALE GENOMIC DNA]</scope>
    <source>
        <strain evidence="8 9">DSM 12503</strain>
    </source>
</reference>
<organism evidence="8 9">
    <name type="scientific">Anaerocolumna xylanovorans DSM 12503</name>
    <dbReference type="NCBI Taxonomy" id="1121345"/>
    <lineage>
        <taxon>Bacteria</taxon>
        <taxon>Bacillati</taxon>
        <taxon>Bacillota</taxon>
        <taxon>Clostridia</taxon>
        <taxon>Lachnospirales</taxon>
        <taxon>Lachnospiraceae</taxon>
        <taxon>Anaerocolumna</taxon>
    </lineage>
</organism>
<dbReference type="Pfam" id="PF04616">
    <property type="entry name" value="Glyco_hydro_43"/>
    <property type="match status" value="1"/>
</dbReference>
<evidence type="ECO:0000256" key="3">
    <source>
        <dbReference type="ARBA" id="ARBA00023295"/>
    </source>
</evidence>
<dbReference type="InterPro" id="IPR023296">
    <property type="entry name" value="Glyco_hydro_beta-prop_sf"/>
</dbReference>
<dbReference type="SUPFAM" id="SSF75005">
    <property type="entry name" value="Arabinanase/levansucrase/invertase"/>
    <property type="match status" value="1"/>
</dbReference>
<dbReference type="OrthoDB" id="9801455at2"/>
<dbReference type="STRING" id="1121345.SAMN02745217_00903"/>
<evidence type="ECO:0000259" key="7">
    <source>
        <dbReference type="Pfam" id="PF17851"/>
    </source>
</evidence>
<dbReference type="Gene3D" id="2.60.120.200">
    <property type="match status" value="1"/>
</dbReference>
<dbReference type="GO" id="GO:0005975">
    <property type="term" value="P:carbohydrate metabolic process"/>
    <property type="evidence" value="ECO:0007669"/>
    <property type="project" value="InterPro"/>
</dbReference>
<evidence type="ECO:0000256" key="2">
    <source>
        <dbReference type="ARBA" id="ARBA00022801"/>
    </source>
</evidence>
<evidence type="ECO:0000256" key="6">
    <source>
        <dbReference type="RuleBase" id="RU361187"/>
    </source>
</evidence>
<evidence type="ECO:0000313" key="8">
    <source>
        <dbReference type="EMBL" id="SHO45266.1"/>
    </source>
</evidence>
<evidence type="ECO:0000313" key="9">
    <source>
        <dbReference type="Proteomes" id="UP000184612"/>
    </source>
</evidence>
<keyword evidence="3 6" id="KW-0326">Glycosidase</keyword>
<dbReference type="SUPFAM" id="SSF49899">
    <property type="entry name" value="Concanavalin A-like lectins/glucanases"/>
    <property type="match status" value="1"/>
</dbReference>
<evidence type="ECO:0000256" key="1">
    <source>
        <dbReference type="ARBA" id="ARBA00009865"/>
    </source>
</evidence>
<dbReference type="InterPro" id="IPR013320">
    <property type="entry name" value="ConA-like_dom_sf"/>
</dbReference>
<dbReference type="PANTHER" id="PTHR42812:SF12">
    <property type="entry name" value="BETA-XYLOSIDASE-RELATED"/>
    <property type="match status" value="1"/>
</dbReference>